<protein>
    <submittedName>
        <fullName evidence="3">Uncharacterized protein LOC101855953</fullName>
    </submittedName>
</protein>
<proteinExistence type="predicted"/>
<accession>A0ABM0JRL0</accession>
<evidence type="ECO:0000256" key="1">
    <source>
        <dbReference type="SAM" id="MobiDB-lite"/>
    </source>
</evidence>
<dbReference type="InterPro" id="IPR039991">
    <property type="entry name" value="SHOC1"/>
</dbReference>
<reference evidence="3" key="1">
    <citation type="submission" date="2025-08" db="UniProtKB">
        <authorList>
            <consortium name="RefSeq"/>
        </authorList>
    </citation>
    <scope>IDENTIFICATION</scope>
</reference>
<evidence type="ECO:0000313" key="2">
    <source>
        <dbReference type="Proteomes" id="UP000694888"/>
    </source>
</evidence>
<evidence type="ECO:0000313" key="3">
    <source>
        <dbReference type="RefSeq" id="XP_005099919.2"/>
    </source>
</evidence>
<name>A0ABM0JRL0_APLCA</name>
<dbReference type="Proteomes" id="UP000694888">
    <property type="component" value="Unplaced"/>
</dbReference>
<organism evidence="2 3">
    <name type="scientific">Aplysia californica</name>
    <name type="common">California sea hare</name>
    <dbReference type="NCBI Taxonomy" id="6500"/>
    <lineage>
        <taxon>Eukaryota</taxon>
        <taxon>Metazoa</taxon>
        <taxon>Spiralia</taxon>
        <taxon>Lophotrochozoa</taxon>
        <taxon>Mollusca</taxon>
        <taxon>Gastropoda</taxon>
        <taxon>Heterobranchia</taxon>
        <taxon>Euthyneura</taxon>
        <taxon>Tectipleura</taxon>
        <taxon>Aplysiida</taxon>
        <taxon>Aplysioidea</taxon>
        <taxon>Aplysiidae</taxon>
        <taxon>Aplysia</taxon>
    </lineage>
</organism>
<feature type="region of interest" description="Disordered" evidence="1">
    <location>
        <begin position="102"/>
        <end position="126"/>
    </location>
</feature>
<sequence length="1070" mass="121432">MPRFWDIDYYSEVVADRRNLLNKALLLALPPQKVSHGLNCCLPCSAGHVINSFRFSYDSIAENAMSPLEWLESCPRINITSDLEAFESDSLCQRTERIPLEVVPSSNPDSESSLSEAAINAQTDDTTASQNDCLEFTSPSILKERFHPICLENDTKQKQQNEMSRTVEEAKKYLKEELEELWCQNELKLTISRLPSPSLLVSRLHILELSDPFVKADGEILKESDFFKKCGLNSFETDRSVIAEVKEVQDDSFTKHNFNCNEKEQFLLPRVEKTDWASLQDVCNIDHVRKNVLSSDFLEILDVGSVSKDDLLFITANIVEREKIEQMDDSLSHSSYCPQLLSLKELNEIGCGSSFEKIDQSSSSPFMNLQYISIVDDENLENCLEMASKHLKVKPEEGLGSKLCLLKDEQIYNYEQLMQSGEKQFDSAQLPEPSLVSSKLESRCSTVNELLDTLKLQPLERTNETSDYNCHHKEYSTLSVGKFVSDVTLPRSYDSDIFSEIFSSKSDVQFQEDHHEKQEVNITKADSVDSTLETSFWNKSREEVGQNCEMAADDFTMDMAPLDSFMHVLSKNSSPKKARLPSSSDQKVLHPSLEMVSREQKIRSPQTEMFKSIEVPFAGHFEQPMQCLLASVAPHFERVKASSLIKPGTSLLSVPLGITRFLLKGMRQQCSSQQTISKEDRDLSKSLSVLHVHRVAAELLLNACFESVITYLSTTADSSSLSLGDTLEDLRQHLFQWQCKFLRASIKHPKLAVMIDQVHTFAAQSPESKILVIIVKQVPELLRVVTNYLSESGSLTVTVIKDRQQKINSASDTKDKTVVYVSDIPTILTEEFLSEFSLVLEYDDSPSAASVAKEHCQLEKIPYIGLHSFFAGDDVVKEEFVAKERVPPFTVVSSTEVTQYRELLQLLECRHNITVIERDYTMLSKNMDDFYHADLIVSPFHSIVLLPLHEVSEDWDLDAFVRRLVALGLQFSHCYVIAHCIGSPNRYMLDKQRNTNLYKLRGSLSNLSGASKNFKCSYKVRLFLVNLNIELPTKTLTGLETFHLKSACVKRIKIIQSLCKTFWDPIKRTM</sequence>
<dbReference type="PANTHER" id="PTHR35668:SF1">
    <property type="entry name" value="PROTEIN SHORTAGE IN CHIASMATA 1 ORTHOLOG"/>
    <property type="match status" value="1"/>
</dbReference>
<keyword evidence="2" id="KW-1185">Reference proteome</keyword>
<dbReference type="PANTHER" id="PTHR35668">
    <property type="entry name" value="PROTEIN SHORTAGE IN CHIASMATA 1 ORTHOLOG"/>
    <property type="match status" value="1"/>
</dbReference>
<feature type="compositionally biased region" description="Low complexity" evidence="1">
    <location>
        <begin position="102"/>
        <end position="116"/>
    </location>
</feature>
<dbReference type="RefSeq" id="XP_005099919.2">
    <property type="nucleotide sequence ID" value="XM_005099862.3"/>
</dbReference>
<dbReference type="Pfam" id="PF17825">
    <property type="entry name" value="DUF5587"/>
    <property type="match status" value="1"/>
</dbReference>
<gene>
    <name evidence="3" type="primary">LOC101855953</name>
</gene>
<dbReference type="GeneID" id="101855953"/>